<gene>
    <name evidence="1" type="ORF">ACAOBT_LOCUS36399</name>
</gene>
<protein>
    <submittedName>
        <fullName evidence="1">Uncharacterized protein</fullName>
    </submittedName>
</protein>
<accession>A0A9P0VS71</accession>
<reference evidence="1" key="1">
    <citation type="submission" date="2022-03" db="EMBL/GenBank/DDBJ databases">
        <authorList>
            <person name="Sayadi A."/>
        </authorList>
    </citation>
    <scope>NUCLEOTIDE SEQUENCE</scope>
</reference>
<organism evidence="1 2">
    <name type="scientific">Acanthoscelides obtectus</name>
    <name type="common">Bean weevil</name>
    <name type="synonym">Bruchus obtectus</name>
    <dbReference type="NCBI Taxonomy" id="200917"/>
    <lineage>
        <taxon>Eukaryota</taxon>
        <taxon>Metazoa</taxon>
        <taxon>Ecdysozoa</taxon>
        <taxon>Arthropoda</taxon>
        <taxon>Hexapoda</taxon>
        <taxon>Insecta</taxon>
        <taxon>Pterygota</taxon>
        <taxon>Neoptera</taxon>
        <taxon>Endopterygota</taxon>
        <taxon>Coleoptera</taxon>
        <taxon>Polyphaga</taxon>
        <taxon>Cucujiformia</taxon>
        <taxon>Chrysomeloidea</taxon>
        <taxon>Chrysomelidae</taxon>
        <taxon>Bruchinae</taxon>
        <taxon>Bruchini</taxon>
        <taxon>Acanthoscelides</taxon>
    </lineage>
</organism>
<proteinExistence type="predicted"/>
<sequence length="78" mass="8918">MVLPKTPNLLWARKKLPRTVVELLSQHTGTMDRDNVSDAFKTMDTSCSLVAWGLDIFWEREYLLQAVLSFNGSYEVPS</sequence>
<evidence type="ECO:0000313" key="2">
    <source>
        <dbReference type="Proteomes" id="UP001152888"/>
    </source>
</evidence>
<dbReference type="Proteomes" id="UP001152888">
    <property type="component" value="Unassembled WGS sequence"/>
</dbReference>
<comment type="caution">
    <text evidence="1">The sequence shown here is derived from an EMBL/GenBank/DDBJ whole genome shotgun (WGS) entry which is preliminary data.</text>
</comment>
<dbReference type="EMBL" id="CAKOFQ010009584">
    <property type="protein sequence ID" value="CAH2018055.1"/>
    <property type="molecule type" value="Genomic_DNA"/>
</dbReference>
<keyword evidence="2" id="KW-1185">Reference proteome</keyword>
<name>A0A9P0VS71_ACAOB</name>
<dbReference type="AlphaFoldDB" id="A0A9P0VS71"/>
<evidence type="ECO:0000313" key="1">
    <source>
        <dbReference type="EMBL" id="CAH2018055.1"/>
    </source>
</evidence>